<dbReference type="InterPro" id="IPR007627">
    <property type="entry name" value="RNA_pol_sigma70_r2"/>
</dbReference>
<dbReference type="EMBL" id="BMGR01000022">
    <property type="protein sequence ID" value="GGG25269.1"/>
    <property type="molecule type" value="Genomic_DNA"/>
</dbReference>
<dbReference type="Proteomes" id="UP000644756">
    <property type="component" value="Unassembled WGS sequence"/>
</dbReference>
<organism evidence="9 10">
    <name type="scientific">Paenibacillus abyssi</name>
    <dbReference type="NCBI Taxonomy" id="1340531"/>
    <lineage>
        <taxon>Bacteria</taxon>
        <taxon>Bacillati</taxon>
        <taxon>Bacillota</taxon>
        <taxon>Bacilli</taxon>
        <taxon>Bacillales</taxon>
        <taxon>Paenibacillaceae</taxon>
        <taxon>Paenibacillus</taxon>
    </lineage>
</organism>
<feature type="domain" description="RNA polymerase sigma factor 70 region 4 type 2" evidence="8">
    <location>
        <begin position="124"/>
        <end position="175"/>
    </location>
</feature>
<evidence type="ECO:0000256" key="6">
    <source>
        <dbReference type="RuleBase" id="RU000716"/>
    </source>
</evidence>
<dbReference type="GO" id="GO:0006950">
    <property type="term" value="P:response to stress"/>
    <property type="evidence" value="ECO:0007669"/>
    <property type="project" value="UniProtKB-ARBA"/>
</dbReference>
<name>A0A917G6K1_9BACL</name>
<dbReference type="InterPro" id="IPR013325">
    <property type="entry name" value="RNA_pol_sigma_r2"/>
</dbReference>
<comment type="similarity">
    <text evidence="1 6">Belongs to the sigma-70 factor family. ECF subfamily.</text>
</comment>
<dbReference type="AlphaFoldDB" id="A0A917G6K1"/>
<reference evidence="9" key="2">
    <citation type="submission" date="2020-09" db="EMBL/GenBank/DDBJ databases">
        <authorList>
            <person name="Sun Q."/>
            <person name="Zhou Y."/>
        </authorList>
    </citation>
    <scope>NUCLEOTIDE SEQUENCE</scope>
    <source>
        <strain evidence="9">CGMCC 1.12987</strain>
    </source>
</reference>
<evidence type="ECO:0000256" key="3">
    <source>
        <dbReference type="ARBA" id="ARBA00023082"/>
    </source>
</evidence>
<dbReference type="Pfam" id="PF04542">
    <property type="entry name" value="Sigma70_r2"/>
    <property type="match status" value="1"/>
</dbReference>
<keyword evidence="2 6" id="KW-0805">Transcription regulation</keyword>
<dbReference type="SUPFAM" id="SSF88946">
    <property type="entry name" value="Sigma2 domain of RNA polymerase sigma factors"/>
    <property type="match status" value="1"/>
</dbReference>
<dbReference type="InterPro" id="IPR014284">
    <property type="entry name" value="RNA_pol_sigma-70_dom"/>
</dbReference>
<keyword evidence="5 6" id="KW-0804">Transcription</keyword>
<evidence type="ECO:0000256" key="2">
    <source>
        <dbReference type="ARBA" id="ARBA00023015"/>
    </source>
</evidence>
<dbReference type="Pfam" id="PF08281">
    <property type="entry name" value="Sigma70_r4_2"/>
    <property type="match status" value="1"/>
</dbReference>
<evidence type="ECO:0000259" key="8">
    <source>
        <dbReference type="Pfam" id="PF08281"/>
    </source>
</evidence>
<dbReference type="NCBIfam" id="TIGR02937">
    <property type="entry name" value="sigma70-ECF"/>
    <property type="match status" value="1"/>
</dbReference>
<keyword evidence="10" id="KW-1185">Reference proteome</keyword>
<dbReference type="PANTHER" id="PTHR43133">
    <property type="entry name" value="RNA POLYMERASE ECF-TYPE SIGMA FACTO"/>
    <property type="match status" value="1"/>
</dbReference>
<dbReference type="GO" id="GO:0006352">
    <property type="term" value="P:DNA-templated transcription initiation"/>
    <property type="evidence" value="ECO:0007669"/>
    <property type="project" value="InterPro"/>
</dbReference>
<dbReference type="GO" id="GO:0016987">
    <property type="term" value="F:sigma factor activity"/>
    <property type="evidence" value="ECO:0007669"/>
    <property type="project" value="UniProtKB-KW"/>
</dbReference>
<dbReference type="GO" id="GO:0003677">
    <property type="term" value="F:DNA binding"/>
    <property type="evidence" value="ECO:0007669"/>
    <property type="project" value="UniProtKB-KW"/>
</dbReference>
<dbReference type="CDD" id="cd06171">
    <property type="entry name" value="Sigma70_r4"/>
    <property type="match status" value="1"/>
</dbReference>
<evidence type="ECO:0000256" key="5">
    <source>
        <dbReference type="ARBA" id="ARBA00023163"/>
    </source>
</evidence>
<keyword evidence="4 6" id="KW-0238">DNA-binding</keyword>
<accession>A0A917G6K1</accession>
<dbReference type="InterPro" id="IPR036388">
    <property type="entry name" value="WH-like_DNA-bd_sf"/>
</dbReference>
<keyword evidence="3 6" id="KW-0731">Sigma factor</keyword>
<evidence type="ECO:0000256" key="1">
    <source>
        <dbReference type="ARBA" id="ARBA00010641"/>
    </source>
</evidence>
<dbReference type="InterPro" id="IPR000838">
    <property type="entry name" value="RNA_pol_sigma70_ECF_CS"/>
</dbReference>
<evidence type="ECO:0000313" key="10">
    <source>
        <dbReference type="Proteomes" id="UP000644756"/>
    </source>
</evidence>
<dbReference type="RefSeq" id="WP_229725629.1">
    <property type="nucleotide sequence ID" value="NZ_BMGR01000022.1"/>
</dbReference>
<reference evidence="9" key="1">
    <citation type="journal article" date="2014" name="Int. J. Syst. Evol. Microbiol.">
        <title>Complete genome sequence of Corynebacterium casei LMG S-19264T (=DSM 44701T), isolated from a smear-ripened cheese.</title>
        <authorList>
            <consortium name="US DOE Joint Genome Institute (JGI-PGF)"/>
            <person name="Walter F."/>
            <person name="Albersmeier A."/>
            <person name="Kalinowski J."/>
            <person name="Ruckert C."/>
        </authorList>
    </citation>
    <scope>NUCLEOTIDE SEQUENCE</scope>
    <source>
        <strain evidence="9">CGMCC 1.12987</strain>
    </source>
</reference>
<dbReference type="PANTHER" id="PTHR43133:SF46">
    <property type="entry name" value="RNA POLYMERASE SIGMA-70 FACTOR ECF SUBFAMILY"/>
    <property type="match status" value="1"/>
</dbReference>
<dbReference type="InterPro" id="IPR013324">
    <property type="entry name" value="RNA_pol_sigma_r3/r4-like"/>
</dbReference>
<evidence type="ECO:0000259" key="7">
    <source>
        <dbReference type="Pfam" id="PF04542"/>
    </source>
</evidence>
<comment type="caution">
    <text evidence="9">The sequence shown here is derived from an EMBL/GenBank/DDBJ whole genome shotgun (WGS) entry which is preliminary data.</text>
</comment>
<dbReference type="Gene3D" id="1.10.10.10">
    <property type="entry name" value="Winged helix-like DNA-binding domain superfamily/Winged helix DNA-binding domain"/>
    <property type="match status" value="1"/>
</dbReference>
<dbReference type="InterPro" id="IPR039425">
    <property type="entry name" value="RNA_pol_sigma-70-like"/>
</dbReference>
<sequence length="188" mass="22022">MNADSNFDYLKALTDSDDKKTILNELMTTYGKDVWNYAYSMTRKWEQADDITQEVFLKVYRSLFTFRSEASLKTWLLTITRNTVLDYRRSAYFRRITLVDFFHNEGGARPSAEQEVMQTLATNQMWNLVLQLPAKNREAIILFAHHQLSIKEISHILGVSEGTVKSRLHHARLKLSKLKERSNNESER</sequence>
<evidence type="ECO:0000256" key="4">
    <source>
        <dbReference type="ARBA" id="ARBA00023125"/>
    </source>
</evidence>
<gene>
    <name evidence="9" type="primary">rpoD</name>
    <name evidence="9" type="ORF">GCM10010916_47150</name>
</gene>
<dbReference type="InterPro" id="IPR013249">
    <property type="entry name" value="RNA_pol_sigma70_r4_t2"/>
</dbReference>
<feature type="domain" description="RNA polymerase sigma-70 region 2" evidence="7">
    <location>
        <begin position="26"/>
        <end position="91"/>
    </location>
</feature>
<evidence type="ECO:0000313" key="9">
    <source>
        <dbReference type="EMBL" id="GGG25269.1"/>
    </source>
</evidence>
<dbReference type="PROSITE" id="PS01063">
    <property type="entry name" value="SIGMA70_ECF"/>
    <property type="match status" value="1"/>
</dbReference>
<dbReference type="Gene3D" id="1.10.1740.10">
    <property type="match status" value="1"/>
</dbReference>
<proteinExistence type="inferred from homology"/>
<dbReference type="SUPFAM" id="SSF88659">
    <property type="entry name" value="Sigma3 and sigma4 domains of RNA polymerase sigma factors"/>
    <property type="match status" value="1"/>
</dbReference>
<protein>
    <recommendedName>
        <fullName evidence="6">RNA polymerase sigma factor</fullName>
    </recommendedName>
</protein>